<feature type="compositionally biased region" description="Low complexity" evidence="3">
    <location>
        <begin position="116"/>
        <end position="130"/>
    </location>
</feature>
<proteinExistence type="inferred from homology"/>
<dbReference type="Pfam" id="PF08243">
    <property type="entry name" value="SPT2"/>
    <property type="match status" value="1"/>
</dbReference>
<feature type="compositionally biased region" description="Acidic residues" evidence="3">
    <location>
        <begin position="299"/>
        <end position="309"/>
    </location>
</feature>
<dbReference type="EMBL" id="ML991777">
    <property type="protein sequence ID" value="KAF2238103.1"/>
    <property type="molecule type" value="Genomic_DNA"/>
</dbReference>
<dbReference type="Proteomes" id="UP000800092">
    <property type="component" value="Unassembled WGS sequence"/>
</dbReference>
<feature type="compositionally biased region" description="Polar residues" evidence="3">
    <location>
        <begin position="93"/>
        <end position="115"/>
    </location>
</feature>
<evidence type="ECO:0008006" key="6">
    <source>
        <dbReference type="Google" id="ProtNLM"/>
    </source>
</evidence>
<keyword evidence="5" id="KW-1185">Reference proteome</keyword>
<name>A0A6A6HKR3_VIRVR</name>
<protein>
    <recommendedName>
        <fullName evidence="6">SPT2-domain-containing protein</fullName>
    </recommendedName>
</protein>
<dbReference type="InterPro" id="IPR013256">
    <property type="entry name" value="Chromatin_SPT2"/>
</dbReference>
<feature type="compositionally biased region" description="Basic and acidic residues" evidence="3">
    <location>
        <begin position="59"/>
        <end position="74"/>
    </location>
</feature>
<feature type="compositionally biased region" description="Basic and acidic residues" evidence="3">
    <location>
        <begin position="248"/>
        <end position="259"/>
    </location>
</feature>
<feature type="compositionally biased region" description="Polar residues" evidence="3">
    <location>
        <begin position="46"/>
        <end position="56"/>
    </location>
</feature>
<sequence length="348" mass="36892">MSFLNQVLASIGSGSPSVPAQSPATRPRVPRPSAQADNNAAPAQETIATSTITQSGLKRKAENGNDDVQRKAAKTDLSSLGDRNTPKPRPAANVNSLSSRTPSFQGTAKSTTPKPANSNIAGSSASASTAPKSRYLATLEKAKAAQAAKSSVGIIKHKPIERLQKKDRLALKAEASGRKKPHAAKPAPSSKDTRNGVKSEDASKVRPKPAESGYKGTMRPSAAAPTAYKGTMRASASTPNLAKGRPSAPDKTRSKEKGRMAGYASYSEADSYDDEDDEELEEEEEEGGHGSDMSSDMEAGMDDVFDEEQLSLRVARKEDDEALKEENELRARKEARKRAALGTTGKRG</sequence>
<feature type="compositionally biased region" description="Basic and acidic residues" evidence="3">
    <location>
        <begin position="158"/>
        <end position="177"/>
    </location>
</feature>
<evidence type="ECO:0000256" key="2">
    <source>
        <dbReference type="ARBA" id="ARBA00023054"/>
    </source>
</evidence>
<evidence type="ECO:0000256" key="3">
    <source>
        <dbReference type="SAM" id="MobiDB-lite"/>
    </source>
</evidence>
<dbReference type="OrthoDB" id="5430658at2759"/>
<feature type="compositionally biased region" description="Acidic residues" evidence="3">
    <location>
        <begin position="270"/>
        <end position="286"/>
    </location>
</feature>
<feature type="region of interest" description="Disordered" evidence="3">
    <location>
        <begin position="1"/>
        <end position="348"/>
    </location>
</feature>
<gene>
    <name evidence="4" type="ORF">EV356DRAFT_564295</name>
</gene>
<reference evidence="4" key="1">
    <citation type="journal article" date="2020" name="Stud. Mycol.">
        <title>101 Dothideomycetes genomes: a test case for predicting lifestyles and emergence of pathogens.</title>
        <authorList>
            <person name="Haridas S."/>
            <person name="Albert R."/>
            <person name="Binder M."/>
            <person name="Bloem J."/>
            <person name="Labutti K."/>
            <person name="Salamov A."/>
            <person name="Andreopoulos B."/>
            <person name="Baker S."/>
            <person name="Barry K."/>
            <person name="Bills G."/>
            <person name="Bluhm B."/>
            <person name="Cannon C."/>
            <person name="Castanera R."/>
            <person name="Culley D."/>
            <person name="Daum C."/>
            <person name="Ezra D."/>
            <person name="Gonzalez J."/>
            <person name="Henrissat B."/>
            <person name="Kuo A."/>
            <person name="Liang C."/>
            <person name="Lipzen A."/>
            <person name="Lutzoni F."/>
            <person name="Magnuson J."/>
            <person name="Mondo S."/>
            <person name="Nolan M."/>
            <person name="Ohm R."/>
            <person name="Pangilinan J."/>
            <person name="Park H.-J."/>
            <person name="Ramirez L."/>
            <person name="Alfaro M."/>
            <person name="Sun H."/>
            <person name="Tritt A."/>
            <person name="Yoshinaga Y."/>
            <person name="Zwiers L.-H."/>
            <person name="Turgeon B."/>
            <person name="Goodwin S."/>
            <person name="Spatafora J."/>
            <person name="Crous P."/>
            <person name="Grigoriev I."/>
        </authorList>
    </citation>
    <scope>NUCLEOTIDE SEQUENCE</scope>
    <source>
        <strain evidence="4">Tuck. ex Michener</strain>
    </source>
</reference>
<dbReference type="SMART" id="SM00784">
    <property type="entry name" value="SPT2"/>
    <property type="match status" value="1"/>
</dbReference>
<feature type="compositionally biased region" description="Basic and acidic residues" evidence="3">
    <location>
        <begin position="191"/>
        <end position="204"/>
    </location>
</feature>
<evidence type="ECO:0000313" key="5">
    <source>
        <dbReference type="Proteomes" id="UP000800092"/>
    </source>
</evidence>
<feature type="compositionally biased region" description="Polar residues" evidence="3">
    <location>
        <begin position="1"/>
        <end position="24"/>
    </location>
</feature>
<dbReference type="AlphaFoldDB" id="A0A6A6HKR3"/>
<evidence type="ECO:0000313" key="4">
    <source>
        <dbReference type="EMBL" id="KAF2238103.1"/>
    </source>
</evidence>
<feature type="compositionally biased region" description="Basic and acidic residues" evidence="3">
    <location>
        <begin position="315"/>
        <end position="332"/>
    </location>
</feature>
<evidence type="ECO:0000256" key="1">
    <source>
        <dbReference type="ARBA" id="ARBA00006461"/>
    </source>
</evidence>
<comment type="similarity">
    <text evidence="1">Belongs to the SPT2 family.</text>
</comment>
<keyword evidence="2" id="KW-0175">Coiled coil</keyword>
<accession>A0A6A6HKR3</accession>
<organism evidence="4 5">
    <name type="scientific">Viridothelium virens</name>
    <name type="common">Speckled blister lichen</name>
    <name type="synonym">Trypethelium virens</name>
    <dbReference type="NCBI Taxonomy" id="1048519"/>
    <lineage>
        <taxon>Eukaryota</taxon>
        <taxon>Fungi</taxon>
        <taxon>Dikarya</taxon>
        <taxon>Ascomycota</taxon>
        <taxon>Pezizomycotina</taxon>
        <taxon>Dothideomycetes</taxon>
        <taxon>Dothideomycetes incertae sedis</taxon>
        <taxon>Trypetheliales</taxon>
        <taxon>Trypetheliaceae</taxon>
        <taxon>Viridothelium</taxon>
    </lineage>
</organism>